<keyword evidence="3" id="KW-1185">Reference proteome</keyword>
<dbReference type="Proteomes" id="UP001521116">
    <property type="component" value="Unassembled WGS sequence"/>
</dbReference>
<organism evidence="2 3">
    <name type="scientific">Neofusicoccum ribis</name>
    <dbReference type="NCBI Taxonomy" id="45134"/>
    <lineage>
        <taxon>Eukaryota</taxon>
        <taxon>Fungi</taxon>
        <taxon>Dikarya</taxon>
        <taxon>Ascomycota</taxon>
        <taxon>Pezizomycotina</taxon>
        <taxon>Dothideomycetes</taxon>
        <taxon>Dothideomycetes incertae sedis</taxon>
        <taxon>Botryosphaeriales</taxon>
        <taxon>Botryosphaeriaceae</taxon>
        <taxon>Neofusicoccum</taxon>
    </lineage>
</organism>
<protein>
    <recommendedName>
        <fullName evidence="1">CHAT domain-containing protein</fullName>
    </recommendedName>
</protein>
<name>A0ABR3SIX2_9PEZI</name>
<sequence length="981" mass="109415">MGDFALSETQVDITLHHAKAKEFFRAYRNDKSPDALESAIINAETVIKHAPKSSEESLNMIWMLAHHVSLRDGVRDGEPVDLETSICLFNTWSKEAPDDHFERPFVLCLLAGALGNRFKYSNNRGDLEEALRLAYQAIDLSALDPSYHLVYLRTVQEQLNRIYKGFEEPEILDRLIKARRDVLEESTRRDDAERWRDEDDLGRGLFQRFEKAGNVADLREALPLARAASAGDIEEAVAKARDAVSWTPAKGRHRVVRLNTLGTSLSCLYGRFRRLQDLNEAIDSAREAYRCAWDKSDYGMYVNNLSTKLASRYETTKVEKDRIESVRLAREVVEVTPNSETLRHAMYTHNLATRIYEEYLLARDSQPQVEKLEEAIALSRNCLECTPITHAEWSDYAYWLGWRQMELSKCGTDVEKGWARFDQAIASFKEASAPESASPIQRLKAARVAAIMLMSRERWAEANEFSRKTISLLSQASPRSMSRQDMQFRLSGLSNLSTFAAAASLNSGQQPEEALDLLEMGRGLISGSLIGSRVDVSDLQSINPKLSSEYEEVRDALSRKPDTLPSGDLVCYRQELNERLTSLEDQIRKISGLPRFQLQASGEQLRELASNGPLVCFNVTGFRSDAFVVTTESIEVLPLPSLLENDLKENSRGIIGEARLTKCTLVERNKSNRRLAQILVWLWDVAVKPVLDHLSFRGQPDSSATDLPRVWWVSSGLMGLMSLHAAGSGWDDTLENTASRCISSYVHTLKALAYSREKAKRSKRVASRNIFAAHAPTTPEEGWADLNTGPEMAAISNAAAHAGIPCAILEAPTVATVVEEMRGSAIVHFACHGNPHFSDPSRTSLVLGSDAGTPDGRLTVAQLFDETHEHAELAYLSACCTAQQYSEGLIDEGIHLGTVFQLMSFPAVVATLWEADDVAATEVADAFYRRLLGSAGAEKEEGRVARCLHEAVRELRAKKLGKRKRKAEDVLAWAPFVHIGI</sequence>
<dbReference type="Pfam" id="PF12770">
    <property type="entry name" value="CHAT"/>
    <property type="match status" value="1"/>
</dbReference>
<proteinExistence type="predicted"/>
<dbReference type="Gene3D" id="1.25.40.10">
    <property type="entry name" value="Tetratricopeptide repeat domain"/>
    <property type="match status" value="1"/>
</dbReference>
<feature type="domain" description="CHAT" evidence="1">
    <location>
        <begin position="679"/>
        <end position="980"/>
    </location>
</feature>
<reference evidence="2 3" key="1">
    <citation type="submission" date="2024-02" db="EMBL/GenBank/DDBJ databases">
        <title>De novo assembly and annotation of 12 fungi associated with fruit tree decline syndrome in Ontario, Canada.</title>
        <authorList>
            <person name="Sulman M."/>
            <person name="Ellouze W."/>
            <person name="Ilyukhin E."/>
        </authorList>
    </citation>
    <scope>NUCLEOTIDE SEQUENCE [LARGE SCALE GENOMIC DNA]</scope>
    <source>
        <strain evidence="2 3">M1-105</strain>
    </source>
</reference>
<evidence type="ECO:0000313" key="2">
    <source>
        <dbReference type="EMBL" id="KAL1622237.1"/>
    </source>
</evidence>
<evidence type="ECO:0000313" key="3">
    <source>
        <dbReference type="Proteomes" id="UP001521116"/>
    </source>
</evidence>
<comment type="caution">
    <text evidence="2">The sequence shown here is derived from an EMBL/GenBank/DDBJ whole genome shotgun (WGS) entry which is preliminary data.</text>
</comment>
<dbReference type="EMBL" id="JAJVDC020000139">
    <property type="protein sequence ID" value="KAL1622237.1"/>
    <property type="molecule type" value="Genomic_DNA"/>
</dbReference>
<gene>
    <name evidence="2" type="ORF">SLS56_008856</name>
</gene>
<dbReference type="InterPro" id="IPR024983">
    <property type="entry name" value="CHAT_dom"/>
</dbReference>
<evidence type="ECO:0000259" key="1">
    <source>
        <dbReference type="Pfam" id="PF12770"/>
    </source>
</evidence>
<dbReference type="InterPro" id="IPR011990">
    <property type="entry name" value="TPR-like_helical_dom_sf"/>
</dbReference>
<accession>A0ABR3SIX2</accession>